<evidence type="ECO:0008006" key="4">
    <source>
        <dbReference type="Google" id="ProtNLM"/>
    </source>
</evidence>
<feature type="region of interest" description="Disordered" evidence="1">
    <location>
        <begin position="192"/>
        <end position="242"/>
    </location>
</feature>
<protein>
    <recommendedName>
        <fullName evidence="4">Heparin-binding hemagglutinin</fullName>
    </recommendedName>
</protein>
<gene>
    <name evidence="2" type="ORF">QRT03_04825</name>
</gene>
<accession>A0ABT7M3P5</accession>
<comment type="caution">
    <text evidence="2">The sequence shown here is derived from an EMBL/GenBank/DDBJ whole genome shotgun (WGS) entry which is preliminary data.</text>
</comment>
<feature type="compositionally biased region" description="Basic residues" evidence="1">
    <location>
        <begin position="206"/>
        <end position="220"/>
    </location>
</feature>
<reference evidence="2 3" key="1">
    <citation type="submission" date="2023-06" db="EMBL/GenBank/DDBJ databases">
        <title>Actinomycetospora Odt1-22.</title>
        <authorList>
            <person name="Supong K."/>
        </authorList>
    </citation>
    <scope>NUCLEOTIDE SEQUENCE [LARGE SCALE GENOMIC DNA]</scope>
    <source>
        <strain evidence="2 3">Odt1-22</strain>
    </source>
</reference>
<evidence type="ECO:0000256" key="1">
    <source>
        <dbReference type="SAM" id="MobiDB-lite"/>
    </source>
</evidence>
<name>A0ABT7M3P5_9PSEU</name>
<sequence>MPVTFPTKFDVREARDQANKVVSDVVDPFRAPALALLGLGDYAVASAQEAFSKVQAGATEVQARVEDLPSELQELRGKLTSEDFRRLADSYVAAVRSVYADLVKRGETAYTQIKAQPQVKQALDTVDQVSSELENRLEDATEGVRVRGEAALAEVTKQTRSVGERAARYTQRATAEAAEAITEVSAEVAADVKEAGEEAAHETRSAARKTAARTAPKKQGPKNAPKSAATKAAAPKAPTGKA</sequence>
<proteinExistence type="predicted"/>
<feature type="compositionally biased region" description="Basic and acidic residues" evidence="1">
    <location>
        <begin position="192"/>
        <end position="205"/>
    </location>
</feature>
<evidence type="ECO:0000313" key="3">
    <source>
        <dbReference type="Proteomes" id="UP001231924"/>
    </source>
</evidence>
<feature type="compositionally biased region" description="Low complexity" evidence="1">
    <location>
        <begin position="221"/>
        <end position="242"/>
    </location>
</feature>
<evidence type="ECO:0000313" key="2">
    <source>
        <dbReference type="EMBL" id="MDL5155269.1"/>
    </source>
</evidence>
<dbReference type="Proteomes" id="UP001231924">
    <property type="component" value="Unassembled WGS sequence"/>
</dbReference>
<organism evidence="2 3">
    <name type="scientific">Actinomycetospora termitidis</name>
    <dbReference type="NCBI Taxonomy" id="3053470"/>
    <lineage>
        <taxon>Bacteria</taxon>
        <taxon>Bacillati</taxon>
        <taxon>Actinomycetota</taxon>
        <taxon>Actinomycetes</taxon>
        <taxon>Pseudonocardiales</taxon>
        <taxon>Pseudonocardiaceae</taxon>
        <taxon>Actinomycetospora</taxon>
    </lineage>
</organism>
<keyword evidence="3" id="KW-1185">Reference proteome</keyword>
<dbReference type="EMBL" id="JASVWF010000001">
    <property type="protein sequence ID" value="MDL5155269.1"/>
    <property type="molecule type" value="Genomic_DNA"/>
</dbReference>
<dbReference type="RefSeq" id="WP_286051368.1">
    <property type="nucleotide sequence ID" value="NZ_JASVWF010000001.1"/>
</dbReference>